<dbReference type="Proteomes" id="UP000324748">
    <property type="component" value="Unassembled WGS sequence"/>
</dbReference>
<accession>A0A5B0M5S1</accession>
<feature type="compositionally biased region" description="Polar residues" evidence="1">
    <location>
        <begin position="69"/>
        <end position="78"/>
    </location>
</feature>
<dbReference type="EMBL" id="VSWC01000079">
    <property type="protein sequence ID" value="KAA1094403.1"/>
    <property type="molecule type" value="Genomic_DNA"/>
</dbReference>
<keyword evidence="4" id="KW-1185">Reference proteome</keyword>
<comment type="caution">
    <text evidence="2">The sequence shown here is derived from an EMBL/GenBank/DDBJ whole genome shotgun (WGS) entry which is preliminary data.</text>
</comment>
<dbReference type="EMBL" id="VDEP01000479">
    <property type="protein sequence ID" value="KAA1071164.1"/>
    <property type="molecule type" value="Genomic_DNA"/>
</dbReference>
<evidence type="ECO:0000256" key="1">
    <source>
        <dbReference type="SAM" id="MobiDB-lite"/>
    </source>
</evidence>
<dbReference type="Proteomes" id="UP000325313">
    <property type="component" value="Unassembled WGS sequence"/>
</dbReference>
<evidence type="ECO:0000313" key="4">
    <source>
        <dbReference type="Proteomes" id="UP000324748"/>
    </source>
</evidence>
<evidence type="ECO:0000313" key="2">
    <source>
        <dbReference type="EMBL" id="KAA1071164.1"/>
    </source>
</evidence>
<evidence type="ECO:0000313" key="3">
    <source>
        <dbReference type="EMBL" id="KAA1094403.1"/>
    </source>
</evidence>
<proteinExistence type="predicted"/>
<organism evidence="2 5">
    <name type="scientific">Puccinia graminis f. sp. tritici</name>
    <dbReference type="NCBI Taxonomy" id="56615"/>
    <lineage>
        <taxon>Eukaryota</taxon>
        <taxon>Fungi</taxon>
        <taxon>Dikarya</taxon>
        <taxon>Basidiomycota</taxon>
        <taxon>Pucciniomycotina</taxon>
        <taxon>Pucciniomycetes</taxon>
        <taxon>Pucciniales</taxon>
        <taxon>Pucciniaceae</taxon>
        <taxon>Puccinia</taxon>
    </lineage>
</organism>
<evidence type="ECO:0000313" key="5">
    <source>
        <dbReference type="Proteomes" id="UP000325313"/>
    </source>
</evidence>
<feature type="region of interest" description="Disordered" evidence="1">
    <location>
        <begin position="67"/>
        <end position="87"/>
    </location>
</feature>
<reference evidence="4 5" key="1">
    <citation type="submission" date="2019-05" db="EMBL/GenBank/DDBJ databases">
        <title>Emergence of the Ug99 lineage of the wheat stem rust pathogen through somatic hybridization.</title>
        <authorList>
            <person name="Li F."/>
            <person name="Upadhyaya N.M."/>
            <person name="Sperschneider J."/>
            <person name="Matny O."/>
            <person name="Nguyen-Phuc H."/>
            <person name="Mago R."/>
            <person name="Raley C."/>
            <person name="Miller M.E."/>
            <person name="Silverstein K.A.T."/>
            <person name="Henningsen E."/>
            <person name="Hirsch C.D."/>
            <person name="Visser B."/>
            <person name="Pretorius Z.A."/>
            <person name="Steffenson B.J."/>
            <person name="Schwessinger B."/>
            <person name="Dodds P.N."/>
            <person name="Figueroa M."/>
        </authorList>
    </citation>
    <scope>NUCLEOTIDE SEQUENCE [LARGE SCALE GENOMIC DNA]</scope>
    <source>
        <strain evidence="3">21-0</strain>
        <strain evidence="2 5">Ug99</strain>
    </source>
</reference>
<protein>
    <submittedName>
        <fullName evidence="2">Uncharacterized protein</fullName>
    </submittedName>
</protein>
<gene>
    <name evidence="3" type="ORF">PGT21_020263</name>
    <name evidence="2" type="ORF">PGTUg99_007060</name>
</gene>
<name>A0A5B0M5S1_PUCGR</name>
<sequence length="87" mass="9825">MIWSQRLADGRPLARRADVRRVGAGRFARQTPRRAAVELQWWCSTCFPGPRTSEKNKHPDGPCVCQIDNPPTNNTNVEPLQLAKEIS</sequence>
<dbReference type="AlphaFoldDB" id="A0A5B0M5S1"/>